<evidence type="ECO:0000313" key="3">
    <source>
        <dbReference type="Proteomes" id="UP000000845"/>
    </source>
</evidence>
<organism evidence="2 3">
    <name type="scientific">Sebaldella termitidis (strain ATCC 33386 / NCTC 11300)</name>
    <dbReference type="NCBI Taxonomy" id="526218"/>
    <lineage>
        <taxon>Bacteria</taxon>
        <taxon>Fusobacteriati</taxon>
        <taxon>Fusobacteriota</taxon>
        <taxon>Fusobacteriia</taxon>
        <taxon>Fusobacteriales</taxon>
        <taxon>Leptotrichiaceae</taxon>
        <taxon>Sebaldella</taxon>
    </lineage>
</organism>
<name>D1AHC1_SEBTE</name>
<dbReference type="EMBL" id="CP001739">
    <property type="protein sequence ID" value="ACZ08155.1"/>
    <property type="molecule type" value="Genomic_DNA"/>
</dbReference>
<sequence>MKKSIILTILISILIFATLAYANVIRTQPVVEDAKSNSNKSLLVAEAKSSLSKVQREIAEDEAEIISDEKKITAEIEEDRVKYRDKPAKLAEKEREYKADLEELNFDKKELQFKKDNIDLLVQIEEKRYQIHIAKRSGNSDWAVIEKLITERNALEADYERKKANALYK</sequence>
<evidence type="ECO:0000313" key="2">
    <source>
        <dbReference type="EMBL" id="ACZ08155.1"/>
    </source>
</evidence>
<protein>
    <submittedName>
        <fullName evidence="2">Uncharacterized protein</fullName>
    </submittedName>
</protein>
<dbReference type="RefSeq" id="WP_012860751.1">
    <property type="nucleotide sequence ID" value="NC_013517.1"/>
</dbReference>
<dbReference type="STRING" id="526218.Sterm_1289"/>
<feature type="coiled-coil region" evidence="1">
    <location>
        <begin position="44"/>
        <end position="110"/>
    </location>
</feature>
<keyword evidence="3" id="KW-1185">Reference proteome</keyword>
<dbReference type="Proteomes" id="UP000000845">
    <property type="component" value="Chromosome"/>
</dbReference>
<proteinExistence type="predicted"/>
<dbReference type="AlphaFoldDB" id="D1AHC1"/>
<keyword evidence="1" id="KW-0175">Coiled coil</keyword>
<accession>D1AHC1</accession>
<dbReference type="HOGENOM" id="CLU_1577416_0_0_0"/>
<evidence type="ECO:0000256" key="1">
    <source>
        <dbReference type="SAM" id="Coils"/>
    </source>
</evidence>
<dbReference type="KEGG" id="str:Sterm_1289"/>
<reference evidence="3" key="1">
    <citation type="submission" date="2009-09" db="EMBL/GenBank/DDBJ databases">
        <title>The complete chromosome of Sebaldella termitidis ATCC 33386.</title>
        <authorList>
            <consortium name="US DOE Joint Genome Institute (JGI-PGF)"/>
            <person name="Lucas S."/>
            <person name="Copeland A."/>
            <person name="Lapidus A."/>
            <person name="Glavina del Rio T."/>
            <person name="Dalin E."/>
            <person name="Tice H."/>
            <person name="Bruce D."/>
            <person name="Goodwin L."/>
            <person name="Pitluck S."/>
            <person name="Kyrpides N."/>
            <person name="Mavromatis K."/>
            <person name="Ivanova N."/>
            <person name="Mikhailova N."/>
            <person name="Sims D."/>
            <person name="Meincke L."/>
            <person name="Brettin T."/>
            <person name="Detter J.C."/>
            <person name="Han C."/>
            <person name="Larimer F."/>
            <person name="Land M."/>
            <person name="Hauser L."/>
            <person name="Markowitz V."/>
            <person name="Cheng J.F."/>
            <person name="Hugenholtz P."/>
            <person name="Woyke T."/>
            <person name="Wu D."/>
            <person name="Eisen J.A."/>
        </authorList>
    </citation>
    <scope>NUCLEOTIDE SEQUENCE [LARGE SCALE GENOMIC DNA]</scope>
    <source>
        <strain evidence="3">ATCC 33386 / NCTC 11300</strain>
    </source>
</reference>
<reference evidence="2 3" key="2">
    <citation type="journal article" date="2010" name="Stand. Genomic Sci.">
        <title>Complete genome sequence of Sebaldella termitidis type strain (NCTC 11300).</title>
        <authorList>
            <person name="Harmon-Smith M."/>
            <person name="Celia L."/>
            <person name="Chertkov O."/>
            <person name="Lapidus A."/>
            <person name="Copeland A."/>
            <person name="Glavina Del Rio T."/>
            <person name="Nolan M."/>
            <person name="Lucas S."/>
            <person name="Tice H."/>
            <person name="Cheng J.F."/>
            <person name="Han C."/>
            <person name="Detter J.C."/>
            <person name="Bruce D."/>
            <person name="Goodwin L."/>
            <person name="Pitluck S."/>
            <person name="Pati A."/>
            <person name="Liolios K."/>
            <person name="Ivanova N."/>
            <person name="Mavromatis K."/>
            <person name="Mikhailova N."/>
            <person name="Chen A."/>
            <person name="Palaniappan K."/>
            <person name="Land M."/>
            <person name="Hauser L."/>
            <person name="Chang Y.J."/>
            <person name="Jeffries C.D."/>
            <person name="Brettin T."/>
            <person name="Goker M."/>
            <person name="Beck B."/>
            <person name="Bristow J."/>
            <person name="Eisen J.A."/>
            <person name="Markowitz V."/>
            <person name="Hugenholtz P."/>
            <person name="Kyrpides N.C."/>
            <person name="Klenk H.P."/>
            <person name="Chen F."/>
        </authorList>
    </citation>
    <scope>NUCLEOTIDE SEQUENCE [LARGE SCALE GENOMIC DNA]</scope>
    <source>
        <strain evidence="3">ATCC 33386 / NCTC 11300</strain>
    </source>
</reference>
<gene>
    <name evidence="2" type="ordered locus">Sterm_1289</name>
</gene>